<dbReference type="AlphaFoldDB" id="A0AAV5JL94"/>
<protein>
    <submittedName>
        <fullName evidence="1">Uncharacterized protein</fullName>
    </submittedName>
</protein>
<evidence type="ECO:0000313" key="1">
    <source>
        <dbReference type="EMBL" id="GKV12108.1"/>
    </source>
</evidence>
<organism evidence="1 2">
    <name type="scientific">Rubroshorea leprosula</name>
    <dbReference type="NCBI Taxonomy" id="152421"/>
    <lineage>
        <taxon>Eukaryota</taxon>
        <taxon>Viridiplantae</taxon>
        <taxon>Streptophyta</taxon>
        <taxon>Embryophyta</taxon>
        <taxon>Tracheophyta</taxon>
        <taxon>Spermatophyta</taxon>
        <taxon>Magnoliopsida</taxon>
        <taxon>eudicotyledons</taxon>
        <taxon>Gunneridae</taxon>
        <taxon>Pentapetalae</taxon>
        <taxon>rosids</taxon>
        <taxon>malvids</taxon>
        <taxon>Malvales</taxon>
        <taxon>Dipterocarpaceae</taxon>
        <taxon>Rubroshorea</taxon>
    </lineage>
</organism>
<keyword evidence="2" id="KW-1185">Reference proteome</keyword>
<dbReference type="EMBL" id="BPVZ01000036">
    <property type="protein sequence ID" value="GKV12108.1"/>
    <property type="molecule type" value="Genomic_DNA"/>
</dbReference>
<comment type="caution">
    <text evidence="1">The sequence shown here is derived from an EMBL/GenBank/DDBJ whole genome shotgun (WGS) entry which is preliminary data.</text>
</comment>
<reference evidence="1 2" key="1">
    <citation type="journal article" date="2021" name="Commun. Biol.">
        <title>The genome of Shorea leprosula (Dipterocarpaceae) highlights the ecological relevance of drought in aseasonal tropical rainforests.</title>
        <authorList>
            <person name="Ng K.K.S."/>
            <person name="Kobayashi M.J."/>
            <person name="Fawcett J.A."/>
            <person name="Hatakeyama M."/>
            <person name="Paape T."/>
            <person name="Ng C.H."/>
            <person name="Ang C.C."/>
            <person name="Tnah L.H."/>
            <person name="Lee C.T."/>
            <person name="Nishiyama T."/>
            <person name="Sese J."/>
            <person name="O'Brien M.J."/>
            <person name="Copetti D."/>
            <person name="Mohd Noor M.I."/>
            <person name="Ong R.C."/>
            <person name="Putra M."/>
            <person name="Sireger I.Z."/>
            <person name="Indrioko S."/>
            <person name="Kosugi Y."/>
            <person name="Izuno A."/>
            <person name="Isagi Y."/>
            <person name="Lee S.L."/>
            <person name="Shimizu K.K."/>
        </authorList>
    </citation>
    <scope>NUCLEOTIDE SEQUENCE [LARGE SCALE GENOMIC DNA]</scope>
    <source>
        <strain evidence="1">214</strain>
    </source>
</reference>
<gene>
    <name evidence="1" type="ORF">SLEP1_g23303</name>
</gene>
<proteinExistence type="predicted"/>
<dbReference type="Proteomes" id="UP001054252">
    <property type="component" value="Unassembled WGS sequence"/>
</dbReference>
<sequence>MIEDLGGQTGFGKTFEIVSAIDCFVALLLSSDKKSVGGSILDIMLWVVTRTWLPVTCACISLQQ</sequence>
<accession>A0AAV5JL94</accession>
<evidence type="ECO:0000313" key="2">
    <source>
        <dbReference type="Proteomes" id="UP001054252"/>
    </source>
</evidence>
<name>A0AAV5JL94_9ROSI</name>